<keyword evidence="3" id="KW-0812">Transmembrane</keyword>
<feature type="transmembrane region" description="Helical" evidence="3">
    <location>
        <begin position="162"/>
        <end position="179"/>
    </location>
</feature>
<dbReference type="AlphaFoldDB" id="H5SRE5"/>
<feature type="transmembrane region" description="Helical" evidence="3">
    <location>
        <begin position="248"/>
        <end position="269"/>
    </location>
</feature>
<dbReference type="EMBL" id="AP011801">
    <property type="protein sequence ID" value="BAL58662.1"/>
    <property type="molecule type" value="Genomic_DNA"/>
</dbReference>
<dbReference type="NCBIfam" id="TIGR00696">
    <property type="entry name" value="wecG_tagA_cpsF"/>
    <property type="match status" value="1"/>
</dbReference>
<gene>
    <name evidence="4" type="ORF">HGMM_OP2C210</name>
</gene>
<dbReference type="PANTHER" id="PTHR34136">
    <property type="match status" value="1"/>
</dbReference>
<keyword evidence="1" id="KW-0328">Glycosyltransferase</keyword>
<proteinExistence type="predicted"/>
<evidence type="ECO:0000313" key="4">
    <source>
        <dbReference type="EMBL" id="BAL58662.1"/>
    </source>
</evidence>
<organism evidence="4">
    <name type="scientific">Acetithermum autotrophicum</name>
    <dbReference type="NCBI Taxonomy" id="1446466"/>
    <lineage>
        <taxon>Bacteria</taxon>
        <taxon>Candidatus Bipolaricaulota</taxon>
        <taxon>Candidatus Acetithermum</taxon>
    </lineage>
</organism>
<keyword evidence="2" id="KW-0808">Transferase</keyword>
<feature type="transmembrane region" description="Helical" evidence="3">
    <location>
        <begin position="80"/>
        <end position="105"/>
    </location>
</feature>
<evidence type="ECO:0000256" key="3">
    <source>
        <dbReference type="SAM" id="Phobius"/>
    </source>
</evidence>
<sequence length="521" mass="56809">MTLQRVRQRGVLHLIAVIPLSLFLFDLKLWGALAGVLLITGTAALTRRWWLHVASLLTAGLIAYSAGYRIEFLTNPEGGFFYLTPWSWLITLGWIGAVSQGVWVLGQLDPSGRLLTKVLGISGGALVLIALLQGQLLGVLLLGALLGLVLELRAHAVPPERWSRAVGYGLALAAIVGLVKATASVALLAPLIALGLPLTGTLSIVYSQRLTWLEEFTIGRVPALVLLYLVSAYVSVVAFLATRLEPGVLAWAGGATAVVGAGLLVWTLMRLPQTAVNAKRFTLFGTPIDCVTLDAAVQRVESFLGVRPAALVCTPDTTAILRAQHDQRLRAVYERADLVTPDGTGIVWAGRLLGAPVRERVSGIDLLEELFSRGRTFKIFLVGARPGVAEGAAQKLRERYPHLQIVGTHHGYFRPDENERILRLINQAQPDMVLVGLGVPRQELWMLQNRARINASVLMGVGGCFDVWAGRLARAPLRWQRLGLEWLYRVVQEPKRVIRVSAIPVFLGQVLFIKIARLLAE</sequence>
<dbReference type="GO" id="GO:0016758">
    <property type="term" value="F:hexosyltransferase activity"/>
    <property type="evidence" value="ECO:0007669"/>
    <property type="project" value="TreeGrafter"/>
</dbReference>
<reference evidence="4" key="2">
    <citation type="journal article" date="2012" name="PLoS ONE">
        <title>A Deeply Branching Thermophilic Bacterium with an Ancient Acetyl-CoA Pathway Dominates a Subsurface Ecosystem.</title>
        <authorList>
            <person name="Takami H."/>
            <person name="Noguchi H."/>
            <person name="Takaki Y."/>
            <person name="Uchiyama I."/>
            <person name="Toyoda A."/>
            <person name="Nishi S."/>
            <person name="Chee G.-J."/>
            <person name="Arai W."/>
            <person name="Nunoura T."/>
            <person name="Itoh T."/>
            <person name="Hattori M."/>
            <person name="Takai K."/>
        </authorList>
    </citation>
    <scope>NUCLEOTIDE SEQUENCE</scope>
</reference>
<evidence type="ECO:0000256" key="1">
    <source>
        <dbReference type="ARBA" id="ARBA00022676"/>
    </source>
</evidence>
<dbReference type="CDD" id="cd06533">
    <property type="entry name" value="Glyco_transf_WecG_TagA"/>
    <property type="match status" value="1"/>
</dbReference>
<evidence type="ECO:0000256" key="2">
    <source>
        <dbReference type="ARBA" id="ARBA00022679"/>
    </source>
</evidence>
<feature type="transmembrane region" description="Helical" evidence="3">
    <location>
        <begin position="125"/>
        <end position="150"/>
    </location>
</feature>
<name>H5SRE5_ACEAU</name>
<accession>H5SRE5</accession>
<feature type="transmembrane region" description="Helical" evidence="3">
    <location>
        <begin position="218"/>
        <end position="242"/>
    </location>
</feature>
<dbReference type="InterPro" id="IPR004629">
    <property type="entry name" value="WecG_TagA_CpsF"/>
</dbReference>
<dbReference type="PANTHER" id="PTHR34136:SF1">
    <property type="entry name" value="UDP-N-ACETYL-D-MANNOSAMINURONIC ACID TRANSFERASE"/>
    <property type="match status" value="1"/>
</dbReference>
<dbReference type="Pfam" id="PF03808">
    <property type="entry name" value="Glyco_tran_WecG"/>
    <property type="match status" value="1"/>
</dbReference>
<keyword evidence="3" id="KW-1133">Transmembrane helix</keyword>
<feature type="transmembrane region" description="Helical" evidence="3">
    <location>
        <begin position="49"/>
        <end position="68"/>
    </location>
</feature>
<reference evidence="4" key="1">
    <citation type="journal article" date="2005" name="Environ. Microbiol.">
        <title>Genetic and functional properties of uncultivated thermophilic crenarchaeotes from a subsurface gold mine as revealed by analysis of genome fragments.</title>
        <authorList>
            <person name="Nunoura T."/>
            <person name="Hirayama H."/>
            <person name="Takami H."/>
            <person name="Oida H."/>
            <person name="Nishi S."/>
            <person name="Shimamura S."/>
            <person name="Suzuki Y."/>
            <person name="Inagaki F."/>
            <person name="Takai K."/>
            <person name="Nealson K.H."/>
            <person name="Horikoshi K."/>
        </authorList>
    </citation>
    <scope>NUCLEOTIDE SEQUENCE</scope>
</reference>
<feature type="transmembrane region" description="Helical" evidence="3">
    <location>
        <begin position="12"/>
        <end position="37"/>
    </location>
</feature>
<feature type="transmembrane region" description="Helical" evidence="3">
    <location>
        <begin position="185"/>
        <end position="206"/>
    </location>
</feature>
<keyword evidence="3" id="KW-0472">Membrane</keyword>
<protein>
    <submittedName>
        <fullName evidence="4">Exopolysaccharide biosynthesis protein, WecB/TagA/CpsF family</fullName>
    </submittedName>
</protein>